<name>A0A812QIR1_SYMPI</name>
<reference evidence="1" key="1">
    <citation type="submission" date="2021-02" db="EMBL/GenBank/DDBJ databases">
        <authorList>
            <person name="Dougan E. K."/>
            <person name="Rhodes N."/>
            <person name="Thang M."/>
            <person name="Chan C."/>
        </authorList>
    </citation>
    <scope>NUCLEOTIDE SEQUENCE</scope>
</reference>
<evidence type="ECO:0000313" key="1">
    <source>
        <dbReference type="EMBL" id="CAE7379635.1"/>
    </source>
</evidence>
<evidence type="ECO:0000313" key="2">
    <source>
        <dbReference type="Proteomes" id="UP000649617"/>
    </source>
</evidence>
<dbReference type="EMBL" id="CAJNIZ010015947">
    <property type="protein sequence ID" value="CAE7379635.1"/>
    <property type="molecule type" value="Genomic_DNA"/>
</dbReference>
<dbReference type="Proteomes" id="UP000649617">
    <property type="component" value="Unassembled WGS sequence"/>
</dbReference>
<feature type="non-terminal residue" evidence="1">
    <location>
        <position position="319"/>
    </location>
</feature>
<organism evidence="1 2">
    <name type="scientific">Symbiodinium pilosum</name>
    <name type="common">Dinoflagellate</name>
    <dbReference type="NCBI Taxonomy" id="2952"/>
    <lineage>
        <taxon>Eukaryota</taxon>
        <taxon>Sar</taxon>
        <taxon>Alveolata</taxon>
        <taxon>Dinophyceae</taxon>
        <taxon>Suessiales</taxon>
        <taxon>Symbiodiniaceae</taxon>
        <taxon>Symbiodinium</taxon>
    </lineage>
</organism>
<proteinExistence type="predicted"/>
<protein>
    <submittedName>
        <fullName evidence="1">PpsA protein</fullName>
    </submittedName>
</protein>
<gene>
    <name evidence="1" type="primary">ppsA</name>
    <name evidence="1" type="ORF">SPIL2461_LOCUS9245</name>
</gene>
<comment type="caution">
    <text evidence="1">The sequence shown here is derived from an EMBL/GenBank/DDBJ whole genome shotgun (WGS) entry which is preliminary data.</text>
</comment>
<sequence length="319" mass="35783">GKVDGEAMPKKHFAIAGTFSEWEPLPMKKETEGLFTCSVTLGENRWEQFQIWLDGDSTKCLYPEQHKAPSKSAVFGPDFDSGGNCWLLDGRPQAELRLRPKGPAGSAPGAVEEATGRGLAGSSWKVRLSINGKWRLVDWERLDEPLVAAEDLKKGAYFITADFNGWGIEPMEQQADGSWALEVHLIRPGGQFQILRNRDSEQVLYPAAWADPDPSAVRGPDDSSDGRCWHLKGEQCDVFRVSFQRKVDTGLDMKQVSIERKGQKELSDLQLRQLGRLRLAAFGTWDRGSRLRELPWAGTCFHFYVQLGSEGRESFQLLE</sequence>
<feature type="non-terminal residue" evidence="1">
    <location>
        <position position="1"/>
    </location>
</feature>
<dbReference type="OrthoDB" id="412551at2759"/>
<accession>A0A812QIR1</accession>
<keyword evidence="2" id="KW-1185">Reference proteome</keyword>
<dbReference type="AlphaFoldDB" id="A0A812QIR1"/>